<dbReference type="Proteomes" id="UP001589788">
    <property type="component" value="Unassembled WGS sequence"/>
</dbReference>
<reference evidence="1 2" key="1">
    <citation type="submission" date="2024-09" db="EMBL/GenBank/DDBJ databases">
        <authorList>
            <person name="Sun Q."/>
            <person name="Mori K."/>
        </authorList>
    </citation>
    <scope>NUCLEOTIDE SEQUENCE [LARGE SCALE GENOMIC DNA]</scope>
    <source>
        <strain evidence="1 2">JCM 15389</strain>
    </source>
</reference>
<dbReference type="EMBL" id="JBHLYQ010000029">
    <property type="protein sequence ID" value="MFC0081415.1"/>
    <property type="molecule type" value="Genomic_DNA"/>
</dbReference>
<keyword evidence="2" id="KW-1185">Reference proteome</keyword>
<dbReference type="RefSeq" id="WP_377788636.1">
    <property type="nucleotide sequence ID" value="NZ_JBHLYQ010000029.1"/>
</dbReference>
<dbReference type="Gene3D" id="3.40.50.2000">
    <property type="entry name" value="Glycogen Phosphorylase B"/>
    <property type="match status" value="1"/>
</dbReference>
<name>A0ABV6C152_9ACTN</name>
<dbReference type="GO" id="GO:0016757">
    <property type="term" value="F:glycosyltransferase activity"/>
    <property type="evidence" value="ECO:0007669"/>
    <property type="project" value="UniProtKB-KW"/>
</dbReference>
<keyword evidence="1" id="KW-0328">Glycosyltransferase</keyword>
<dbReference type="EC" id="2.4.-.-" evidence="1"/>
<evidence type="ECO:0000313" key="2">
    <source>
        <dbReference type="Proteomes" id="UP001589788"/>
    </source>
</evidence>
<proteinExistence type="predicted"/>
<dbReference type="SUPFAM" id="SSF53756">
    <property type="entry name" value="UDP-Glycosyltransferase/glycogen phosphorylase"/>
    <property type="match status" value="1"/>
</dbReference>
<accession>A0ABV6C152</accession>
<gene>
    <name evidence="1" type="ORF">ACFFRE_04515</name>
</gene>
<protein>
    <submittedName>
        <fullName evidence="1">Glycosyltransferase</fullName>
        <ecNumber evidence="1">2.4.-.-</ecNumber>
    </submittedName>
</protein>
<sequence length="362" mass="37915">MVLVPSFGRDADQDLFVRAVAGVLALDHQVEIWPLAGPGRAAQRDGALLVDDLAAPEPSAMPGGTEQAWKTAAERLQVDPPDLLVLAGDLVVPRGELLEPDGPLGAGNGLRTAGLPLTGLRRPRCLPLWRRVGALLAIGRAEAATLAQAAGRPVDTIGTYLAINPFAVTEPPWFVPSEPFVALVDCSPTTDDGAASNLGEEMGGWLAAALDDDALVAIRGIDALRWPRGRQTSAPAVVSRSDLWRVLAHARAVVPVGAELGTARCALESLLLGTPVLASPGTLAGDLAVESRGGLAVDADWRLVHACRWLLEHPETASAAGACGRRWATRHVGNPEAFVDRVRHALGLRSNAGPPEPATRAR</sequence>
<comment type="caution">
    <text evidence="1">The sequence shown here is derived from an EMBL/GenBank/DDBJ whole genome shotgun (WGS) entry which is preliminary data.</text>
</comment>
<evidence type="ECO:0000313" key="1">
    <source>
        <dbReference type="EMBL" id="MFC0081415.1"/>
    </source>
</evidence>
<keyword evidence="1" id="KW-0808">Transferase</keyword>
<organism evidence="1 2">
    <name type="scientific">Aciditerrimonas ferrireducens</name>
    <dbReference type="NCBI Taxonomy" id="667306"/>
    <lineage>
        <taxon>Bacteria</taxon>
        <taxon>Bacillati</taxon>
        <taxon>Actinomycetota</taxon>
        <taxon>Acidimicrobiia</taxon>
        <taxon>Acidimicrobiales</taxon>
        <taxon>Acidimicrobiaceae</taxon>
        <taxon>Aciditerrimonas</taxon>
    </lineage>
</organism>